<comment type="similarity">
    <text evidence="1">Belongs to the bacterial solute-binding protein 5 family.</text>
</comment>
<organism evidence="6 7">
    <name type="scientific">Galactobacter valiniphilus</name>
    <dbReference type="NCBI Taxonomy" id="2676122"/>
    <lineage>
        <taxon>Bacteria</taxon>
        <taxon>Bacillati</taxon>
        <taxon>Actinomycetota</taxon>
        <taxon>Actinomycetes</taxon>
        <taxon>Micrococcales</taxon>
        <taxon>Micrococcaceae</taxon>
        <taxon>Galactobacter</taxon>
    </lineage>
</organism>
<dbReference type="RefSeq" id="WP_119423670.1">
    <property type="nucleotide sequence ID" value="NZ_QQXK01000004.1"/>
</dbReference>
<evidence type="ECO:0000256" key="3">
    <source>
        <dbReference type="ARBA" id="ARBA00022729"/>
    </source>
</evidence>
<reference evidence="6 7" key="1">
    <citation type="submission" date="2018-07" db="EMBL/GenBank/DDBJ databases">
        <title>Arthrobacter sp. nov., isolated from raw cow's milk with high bacterial count.</title>
        <authorList>
            <person name="Hahne J."/>
            <person name="Isele D."/>
            <person name="Lipski A."/>
        </authorList>
    </citation>
    <scope>NUCLEOTIDE SEQUENCE [LARGE SCALE GENOMIC DNA]</scope>
    <source>
        <strain evidence="6 7">JZ R-35</strain>
    </source>
</reference>
<name>A0A399JGI5_9MICC</name>
<evidence type="ECO:0000256" key="1">
    <source>
        <dbReference type="ARBA" id="ARBA00005695"/>
    </source>
</evidence>
<dbReference type="GO" id="GO:0043190">
    <property type="term" value="C:ATP-binding cassette (ABC) transporter complex"/>
    <property type="evidence" value="ECO:0007669"/>
    <property type="project" value="InterPro"/>
</dbReference>
<evidence type="ECO:0000313" key="6">
    <source>
        <dbReference type="EMBL" id="RII43299.1"/>
    </source>
</evidence>
<dbReference type="GO" id="GO:0042597">
    <property type="term" value="C:periplasmic space"/>
    <property type="evidence" value="ECO:0007669"/>
    <property type="project" value="UniProtKB-ARBA"/>
</dbReference>
<dbReference type="Pfam" id="PF00496">
    <property type="entry name" value="SBP_bac_5"/>
    <property type="match status" value="1"/>
</dbReference>
<keyword evidence="7" id="KW-1185">Reference proteome</keyword>
<dbReference type="GO" id="GO:1904680">
    <property type="term" value="F:peptide transmembrane transporter activity"/>
    <property type="evidence" value="ECO:0007669"/>
    <property type="project" value="TreeGrafter"/>
</dbReference>
<dbReference type="AlphaFoldDB" id="A0A399JGI5"/>
<dbReference type="EMBL" id="QQXK01000004">
    <property type="protein sequence ID" value="RII43299.1"/>
    <property type="molecule type" value="Genomic_DNA"/>
</dbReference>
<proteinExistence type="inferred from homology"/>
<dbReference type="InterPro" id="IPR039424">
    <property type="entry name" value="SBP_5"/>
</dbReference>
<evidence type="ECO:0000256" key="2">
    <source>
        <dbReference type="ARBA" id="ARBA00022448"/>
    </source>
</evidence>
<comment type="caution">
    <text evidence="6">The sequence shown here is derived from an EMBL/GenBank/DDBJ whole genome shotgun (WGS) entry which is preliminary data.</text>
</comment>
<evidence type="ECO:0000313" key="7">
    <source>
        <dbReference type="Proteomes" id="UP000265419"/>
    </source>
</evidence>
<dbReference type="Gene3D" id="3.40.190.10">
    <property type="entry name" value="Periplasmic binding protein-like II"/>
    <property type="match status" value="1"/>
</dbReference>
<evidence type="ECO:0000259" key="5">
    <source>
        <dbReference type="Pfam" id="PF00496"/>
    </source>
</evidence>
<dbReference type="SUPFAM" id="SSF53850">
    <property type="entry name" value="Periplasmic binding protein-like II"/>
    <property type="match status" value="1"/>
</dbReference>
<dbReference type="PROSITE" id="PS51257">
    <property type="entry name" value="PROKAR_LIPOPROTEIN"/>
    <property type="match status" value="1"/>
</dbReference>
<dbReference type="InterPro" id="IPR000914">
    <property type="entry name" value="SBP_5_dom"/>
</dbReference>
<feature type="signal peptide" evidence="4">
    <location>
        <begin position="1"/>
        <end position="30"/>
    </location>
</feature>
<dbReference type="InterPro" id="IPR030678">
    <property type="entry name" value="Peptide/Ni-bd"/>
</dbReference>
<keyword evidence="3 4" id="KW-0732">Signal</keyword>
<sequence>MTSFGTRRGLKAAAATVAVSALLLTGCASQRDEGGASNSAGSTGSSGGGTAAVDSTFTFASSSDPKSLDPAFASDGESFRVSRQIFEGLVGTKPGTADPAPLLAEKWELGGEGTSYKFTLKSGVKFQDGTEFNAEAVCKNFDRWYNFKGIQQSEGVGYYYKSLFQGYADKDTDKAVYKSCSADDATTATVTLTRPWVGFISALSLPAFAMQSPTAMEKYKADETAGSADAPKLSEYALGHPVGTGPFSFVEWKNGDHITLEANKDYWGEQGQVQKIIFRVISEAPFRKQALEAGNVDGYDLVGPADLKSLKDSGKTLISRDAFNVLYLGINSAEKELSDVRVRQAISYAIDKEQMIKQVMPEGTKSAIEFIPSSVRGYTENVEKYEYNQEKAKELLKEAGYPDGFTTTFYYPTDVSRPYMPTPADTFTNISQQLAEVGIKVEPKPMKWTEYTSYVQGNDKHGLHLLGWTGDYNDPDNFVGVFFNGEKPEFGFKDDALFKNLEDARQMSDEAAQTKKYEEINKQISELVPAVPLAHPVPTLAFNPRVTSYPASPVQDEVYNMIKLSK</sequence>
<dbReference type="GO" id="GO:0015833">
    <property type="term" value="P:peptide transport"/>
    <property type="evidence" value="ECO:0007669"/>
    <property type="project" value="TreeGrafter"/>
</dbReference>
<evidence type="ECO:0000256" key="4">
    <source>
        <dbReference type="SAM" id="SignalP"/>
    </source>
</evidence>
<keyword evidence="2" id="KW-0813">Transport</keyword>
<dbReference type="PANTHER" id="PTHR30290">
    <property type="entry name" value="PERIPLASMIC BINDING COMPONENT OF ABC TRANSPORTER"/>
    <property type="match status" value="1"/>
</dbReference>
<dbReference type="Gene3D" id="3.90.76.10">
    <property type="entry name" value="Dipeptide-binding Protein, Domain 1"/>
    <property type="match status" value="1"/>
</dbReference>
<accession>A0A399JGI5</accession>
<gene>
    <name evidence="6" type="ORF">DWB68_03080</name>
</gene>
<dbReference type="CDD" id="cd08493">
    <property type="entry name" value="PBP2_DppA_like"/>
    <property type="match status" value="1"/>
</dbReference>
<dbReference type="Proteomes" id="UP000265419">
    <property type="component" value="Unassembled WGS sequence"/>
</dbReference>
<feature type="domain" description="Solute-binding protein family 5" evidence="5">
    <location>
        <begin position="99"/>
        <end position="485"/>
    </location>
</feature>
<feature type="chain" id="PRO_5038535904" evidence="4">
    <location>
        <begin position="31"/>
        <end position="566"/>
    </location>
</feature>
<dbReference type="PIRSF" id="PIRSF002741">
    <property type="entry name" value="MppA"/>
    <property type="match status" value="1"/>
</dbReference>
<dbReference type="Gene3D" id="3.10.105.10">
    <property type="entry name" value="Dipeptide-binding Protein, Domain 3"/>
    <property type="match status" value="1"/>
</dbReference>
<protein>
    <submittedName>
        <fullName evidence="6">ABC transporter substrate-binding protein</fullName>
    </submittedName>
</protein>
<dbReference type="PANTHER" id="PTHR30290:SF9">
    <property type="entry name" value="OLIGOPEPTIDE-BINDING PROTEIN APPA"/>
    <property type="match status" value="1"/>
</dbReference>